<organism evidence="2 3">
    <name type="scientific">Cristinia sonorae</name>
    <dbReference type="NCBI Taxonomy" id="1940300"/>
    <lineage>
        <taxon>Eukaryota</taxon>
        <taxon>Fungi</taxon>
        <taxon>Dikarya</taxon>
        <taxon>Basidiomycota</taxon>
        <taxon>Agaricomycotina</taxon>
        <taxon>Agaricomycetes</taxon>
        <taxon>Agaricomycetidae</taxon>
        <taxon>Agaricales</taxon>
        <taxon>Pleurotineae</taxon>
        <taxon>Stephanosporaceae</taxon>
        <taxon>Cristinia</taxon>
    </lineage>
</organism>
<feature type="binding site" evidence="1">
    <location>
        <position position="212"/>
    </location>
    <ligand>
        <name>Zn(2+)</name>
        <dbReference type="ChEBI" id="CHEBI:29105"/>
    </ligand>
</feature>
<dbReference type="GO" id="GO:0046872">
    <property type="term" value="F:metal ion binding"/>
    <property type="evidence" value="ECO:0007669"/>
    <property type="project" value="UniProtKB-KW"/>
</dbReference>
<dbReference type="OrthoDB" id="10257263at2759"/>
<dbReference type="PRINTS" id="PR01950">
    <property type="entry name" value="LANCSUPER"/>
</dbReference>
<keyword evidence="1" id="KW-0862">Zinc</keyword>
<gene>
    <name evidence="2" type="ORF">BXZ70DRAFT_1031811</name>
</gene>
<proteinExistence type="predicted"/>
<dbReference type="Proteomes" id="UP000813824">
    <property type="component" value="Unassembled WGS sequence"/>
</dbReference>
<dbReference type="CDD" id="cd04794">
    <property type="entry name" value="euk_LANCL"/>
    <property type="match status" value="1"/>
</dbReference>
<dbReference type="Pfam" id="PF05147">
    <property type="entry name" value="LANC_like"/>
    <property type="match status" value="1"/>
</dbReference>
<reference evidence="2" key="1">
    <citation type="journal article" date="2021" name="New Phytol.">
        <title>Evolutionary innovations through gain and loss of genes in the ectomycorrhizal Boletales.</title>
        <authorList>
            <person name="Wu G."/>
            <person name="Miyauchi S."/>
            <person name="Morin E."/>
            <person name="Kuo A."/>
            <person name="Drula E."/>
            <person name="Varga T."/>
            <person name="Kohler A."/>
            <person name="Feng B."/>
            <person name="Cao Y."/>
            <person name="Lipzen A."/>
            <person name="Daum C."/>
            <person name="Hundley H."/>
            <person name="Pangilinan J."/>
            <person name="Johnson J."/>
            <person name="Barry K."/>
            <person name="LaButti K."/>
            <person name="Ng V."/>
            <person name="Ahrendt S."/>
            <person name="Min B."/>
            <person name="Choi I.G."/>
            <person name="Park H."/>
            <person name="Plett J.M."/>
            <person name="Magnuson J."/>
            <person name="Spatafora J.W."/>
            <person name="Nagy L.G."/>
            <person name="Henrissat B."/>
            <person name="Grigoriev I.V."/>
            <person name="Yang Z.L."/>
            <person name="Xu J."/>
            <person name="Martin F.M."/>
        </authorList>
    </citation>
    <scope>NUCLEOTIDE SEQUENCE</scope>
    <source>
        <strain evidence="2">KKN 215</strain>
    </source>
</reference>
<keyword evidence="3" id="KW-1185">Reference proteome</keyword>
<dbReference type="EMBL" id="JAEVFJ010000022">
    <property type="protein sequence ID" value="KAH8096823.1"/>
    <property type="molecule type" value="Genomic_DNA"/>
</dbReference>
<name>A0A8K0XNG4_9AGAR</name>
<evidence type="ECO:0000313" key="3">
    <source>
        <dbReference type="Proteomes" id="UP000813824"/>
    </source>
</evidence>
<dbReference type="InterPro" id="IPR012341">
    <property type="entry name" value="6hp_glycosidase-like_sf"/>
</dbReference>
<evidence type="ECO:0000256" key="1">
    <source>
        <dbReference type="PIRSR" id="PIRSR607822-1"/>
    </source>
</evidence>
<protein>
    <submittedName>
        <fullName evidence="2">Uncharacterized protein</fullName>
    </submittedName>
</protein>
<dbReference type="SMART" id="SM01260">
    <property type="entry name" value="LANC_like"/>
    <property type="match status" value="1"/>
</dbReference>
<dbReference type="GO" id="GO:0031179">
    <property type="term" value="P:peptide modification"/>
    <property type="evidence" value="ECO:0007669"/>
    <property type="project" value="InterPro"/>
</dbReference>
<sequence>MSVPGFSTALSFCAQNGTRCGGSAGKYDAEMMTSIRELVSESKIDALVHDIIRRGRLGAENYRASLTSQEAQKAPSLTWSWHGKRYIGAAHGIVGILQIIFSVPPKLLEPHMAALSDTPRLIVNIQLLSGNWSSKAGRHMFSLDEDEKYQLVQWFHNASGLLILFSTIIRRFTTPPTPAISEALLRPMHTALARGGELVYTHGFLRKGVGICHGVAESVFALLAVSRVLDDKDEVWLTRAVHLAELATRYHELERSGEMKVPDRPYSLYEGVAGMCCAWADVLDRLNGKPGVGMPGYDDLSDLV</sequence>
<dbReference type="Gene3D" id="1.50.10.10">
    <property type="match status" value="1"/>
</dbReference>
<comment type="caution">
    <text evidence="2">The sequence shown here is derived from an EMBL/GenBank/DDBJ whole genome shotgun (WGS) entry which is preliminary data.</text>
</comment>
<evidence type="ECO:0000313" key="2">
    <source>
        <dbReference type="EMBL" id="KAH8096823.1"/>
    </source>
</evidence>
<dbReference type="PANTHER" id="PTHR12736">
    <property type="entry name" value="LANC-LIKE PROTEIN"/>
    <property type="match status" value="1"/>
</dbReference>
<dbReference type="SUPFAM" id="SSF158745">
    <property type="entry name" value="LanC-like"/>
    <property type="match status" value="1"/>
</dbReference>
<feature type="binding site" evidence="1">
    <location>
        <position position="213"/>
    </location>
    <ligand>
        <name>Zn(2+)</name>
        <dbReference type="ChEBI" id="CHEBI:29105"/>
    </ligand>
</feature>
<dbReference type="GO" id="GO:0005886">
    <property type="term" value="C:plasma membrane"/>
    <property type="evidence" value="ECO:0007669"/>
    <property type="project" value="TreeGrafter"/>
</dbReference>
<keyword evidence="1" id="KW-0479">Metal-binding</keyword>
<dbReference type="AlphaFoldDB" id="A0A8K0XNG4"/>
<dbReference type="GO" id="GO:0005975">
    <property type="term" value="P:carbohydrate metabolic process"/>
    <property type="evidence" value="ECO:0007669"/>
    <property type="project" value="InterPro"/>
</dbReference>
<dbReference type="PANTHER" id="PTHR12736:SF7">
    <property type="entry name" value="LANC-LIKE PROTEIN 3"/>
    <property type="match status" value="1"/>
</dbReference>
<accession>A0A8K0XNG4</accession>
<dbReference type="InterPro" id="IPR007822">
    <property type="entry name" value="LANC-like"/>
</dbReference>